<evidence type="ECO:0000313" key="4">
    <source>
        <dbReference type="EMBL" id="EGT49896.1"/>
    </source>
</evidence>
<accession>G0N140</accession>
<name>G0N140_CAEBE</name>
<protein>
    <submittedName>
        <fullName evidence="4">Uncharacterized protein</fullName>
    </submittedName>
</protein>
<dbReference type="EMBL" id="GL379826">
    <property type="protein sequence ID" value="EGT49896.1"/>
    <property type="molecule type" value="Genomic_DNA"/>
</dbReference>
<feature type="compositionally biased region" description="Polar residues" evidence="1">
    <location>
        <begin position="95"/>
        <end position="111"/>
    </location>
</feature>
<evidence type="ECO:0000256" key="2">
    <source>
        <dbReference type="SAM" id="Phobius"/>
    </source>
</evidence>
<feature type="chain" id="PRO_5003405030" evidence="3">
    <location>
        <begin position="17"/>
        <end position="168"/>
    </location>
</feature>
<feature type="signal peptide" evidence="3">
    <location>
        <begin position="1"/>
        <end position="16"/>
    </location>
</feature>
<reference evidence="5" key="1">
    <citation type="submission" date="2011-07" db="EMBL/GenBank/DDBJ databases">
        <authorList>
            <consortium name="Caenorhabditis brenneri Sequencing and Analysis Consortium"/>
            <person name="Wilson R.K."/>
        </authorList>
    </citation>
    <scope>NUCLEOTIDE SEQUENCE [LARGE SCALE GENOMIC DNA]</scope>
    <source>
        <strain evidence="5">PB2801</strain>
    </source>
</reference>
<keyword evidence="2" id="KW-0472">Membrane</keyword>
<dbReference type="HOGENOM" id="CLU_1587955_0_0_1"/>
<sequence>MRRLVLLLCITGYVISQNLEANSTIFEKDNRNISQRLQDTFSLRGKSTPSGSGMPKLYVAIGFVFVIIILVVIAGVVVLICRCVRKFKGQTYRIPTNDQDPSTALTSTRPSVSGGAQREEEPREMQDLSTIDEGNESRVSSGYGPPAKETRATLYGTTKMSRSRTTEL</sequence>
<keyword evidence="2" id="KW-1133">Transmembrane helix</keyword>
<evidence type="ECO:0000313" key="5">
    <source>
        <dbReference type="Proteomes" id="UP000008068"/>
    </source>
</evidence>
<feature type="transmembrane region" description="Helical" evidence="2">
    <location>
        <begin position="57"/>
        <end position="81"/>
    </location>
</feature>
<proteinExistence type="predicted"/>
<dbReference type="Proteomes" id="UP000008068">
    <property type="component" value="Unassembled WGS sequence"/>
</dbReference>
<feature type="compositionally biased region" description="Basic and acidic residues" evidence="1">
    <location>
        <begin position="117"/>
        <end position="126"/>
    </location>
</feature>
<evidence type="ECO:0000256" key="3">
    <source>
        <dbReference type="SAM" id="SignalP"/>
    </source>
</evidence>
<keyword evidence="2" id="KW-0812">Transmembrane</keyword>
<feature type="region of interest" description="Disordered" evidence="1">
    <location>
        <begin position="95"/>
        <end position="168"/>
    </location>
</feature>
<dbReference type="InParanoid" id="G0N140"/>
<dbReference type="AlphaFoldDB" id="G0N140"/>
<organism evidence="5">
    <name type="scientific">Caenorhabditis brenneri</name>
    <name type="common">Nematode worm</name>
    <dbReference type="NCBI Taxonomy" id="135651"/>
    <lineage>
        <taxon>Eukaryota</taxon>
        <taxon>Metazoa</taxon>
        <taxon>Ecdysozoa</taxon>
        <taxon>Nematoda</taxon>
        <taxon>Chromadorea</taxon>
        <taxon>Rhabditida</taxon>
        <taxon>Rhabditina</taxon>
        <taxon>Rhabditomorpha</taxon>
        <taxon>Rhabditoidea</taxon>
        <taxon>Rhabditidae</taxon>
        <taxon>Peloderinae</taxon>
        <taxon>Caenorhabditis</taxon>
    </lineage>
</organism>
<keyword evidence="5" id="KW-1185">Reference proteome</keyword>
<gene>
    <name evidence="4" type="ORF">CAEBREN_20681</name>
</gene>
<keyword evidence="3" id="KW-0732">Signal</keyword>
<evidence type="ECO:0000256" key="1">
    <source>
        <dbReference type="SAM" id="MobiDB-lite"/>
    </source>
</evidence>